<accession>A0A4U2YV24</accession>
<keyword evidence="3" id="KW-1185">Reference proteome</keyword>
<dbReference type="RefSeq" id="WP_137065050.1">
    <property type="nucleotide sequence ID" value="NZ_CP040748.1"/>
</dbReference>
<organism evidence="2 3">
    <name type="scientific">Nocardioides jishulii</name>
    <dbReference type="NCBI Taxonomy" id="2575440"/>
    <lineage>
        <taxon>Bacteria</taxon>
        <taxon>Bacillati</taxon>
        <taxon>Actinomycetota</taxon>
        <taxon>Actinomycetes</taxon>
        <taxon>Propionibacteriales</taxon>
        <taxon>Nocardioidaceae</taxon>
        <taxon>Nocardioides</taxon>
    </lineage>
</organism>
<reference evidence="2 3" key="1">
    <citation type="submission" date="2019-04" db="EMBL/GenBank/DDBJ databases">
        <authorList>
            <person name="Dong K."/>
        </authorList>
    </citation>
    <scope>NUCLEOTIDE SEQUENCE [LARGE SCALE GENOMIC DNA]</scope>
    <source>
        <strain evidence="3">dk3543</strain>
    </source>
</reference>
<dbReference type="Proteomes" id="UP000307808">
    <property type="component" value="Unassembled WGS sequence"/>
</dbReference>
<protein>
    <submittedName>
        <fullName evidence="2">Uncharacterized protein</fullName>
    </submittedName>
</protein>
<feature type="region of interest" description="Disordered" evidence="1">
    <location>
        <begin position="1"/>
        <end position="97"/>
    </location>
</feature>
<comment type="caution">
    <text evidence="2">The sequence shown here is derived from an EMBL/GenBank/DDBJ whole genome shotgun (WGS) entry which is preliminary data.</text>
</comment>
<dbReference type="OrthoDB" id="3790168at2"/>
<evidence type="ECO:0000256" key="1">
    <source>
        <dbReference type="SAM" id="MobiDB-lite"/>
    </source>
</evidence>
<evidence type="ECO:0000313" key="2">
    <source>
        <dbReference type="EMBL" id="TKI64592.1"/>
    </source>
</evidence>
<dbReference type="AlphaFoldDB" id="A0A4U2YV24"/>
<evidence type="ECO:0000313" key="3">
    <source>
        <dbReference type="Proteomes" id="UP000307808"/>
    </source>
</evidence>
<dbReference type="EMBL" id="SZPY01000001">
    <property type="protein sequence ID" value="TKI64592.1"/>
    <property type="molecule type" value="Genomic_DNA"/>
</dbReference>
<gene>
    <name evidence="2" type="ORF">FC770_05585</name>
</gene>
<feature type="compositionally biased region" description="Acidic residues" evidence="1">
    <location>
        <begin position="52"/>
        <end position="62"/>
    </location>
</feature>
<name>A0A4U2YV24_9ACTN</name>
<sequence length="97" mass="10199">MSTLPPKPDPVTEEPELHPGGADAIADDQDRQDRQGLSRDLAPENNPAVDDVLPDEIAEPDDKDQAPSGQADDQEAGTQHGPEAGQVDEEGSPEPPA</sequence>
<feature type="compositionally biased region" description="Acidic residues" evidence="1">
    <location>
        <begin position="86"/>
        <end position="97"/>
    </location>
</feature>
<proteinExistence type="predicted"/>
<feature type="compositionally biased region" description="Basic and acidic residues" evidence="1">
    <location>
        <begin position="28"/>
        <end position="37"/>
    </location>
</feature>